<dbReference type="GO" id="GO:0005634">
    <property type="term" value="C:nucleus"/>
    <property type="evidence" value="ECO:0007669"/>
    <property type="project" value="TreeGrafter"/>
</dbReference>
<keyword evidence="4" id="KW-1185">Reference proteome</keyword>
<dbReference type="GO" id="GO:0000724">
    <property type="term" value="P:double-strand break repair via homologous recombination"/>
    <property type="evidence" value="ECO:0007669"/>
    <property type="project" value="TreeGrafter"/>
</dbReference>
<gene>
    <name evidence="3" type="ORF">SARC_14296</name>
</gene>
<dbReference type="InterPro" id="IPR027417">
    <property type="entry name" value="P-loop_NTPase"/>
</dbReference>
<dbReference type="GO" id="GO:0005524">
    <property type="term" value="F:ATP binding"/>
    <property type="evidence" value="ECO:0007669"/>
    <property type="project" value="InterPro"/>
</dbReference>
<accession>A0A0L0F8W0</accession>
<evidence type="ECO:0000256" key="1">
    <source>
        <dbReference type="ARBA" id="ARBA00005446"/>
    </source>
</evidence>
<dbReference type="OrthoDB" id="2499463at2759"/>
<feature type="domain" description="Helicase ATP-binding" evidence="2">
    <location>
        <begin position="1"/>
        <end position="138"/>
    </location>
</feature>
<evidence type="ECO:0000313" key="4">
    <source>
        <dbReference type="Proteomes" id="UP000054560"/>
    </source>
</evidence>
<dbReference type="GO" id="GO:0005694">
    <property type="term" value="C:chromosome"/>
    <property type="evidence" value="ECO:0007669"/>
    <property type="project" value="TreeGrafter"/>
</dbReference>
<dbReference type="Proteomes" id="UP000054560">
    <property type="component" value="Unassembled WGS sequence"/>
</dbReference>
<reference evidence="3 4" key="1">
    <citation type="submission" date="2011-02" db="EMBL/GenBank/DDBJ databases">
        <title>The Genome Sequence of Sphaeroforma arctica JP610.</title>
        <authorList>
            <consortium name="The Broad Institute Genome Sequencing Platform"/>
            <person name="Russ C."/>
            <person name="Cuomo C."/>
            <person name="Young S.K."/>
            <person name="Zeng Q."/>
            <person name="Gargeya S."/>
            <person name="Alvarado L."/>
            <person name="Berlin A."/>
            <person name="Chapman S.B."/>
            <person name="Chen Z."/>
            <person name="Freedman E."/>
            <person name="Gellesch M."/>
            <person name="Goldberg J."/>
            <person name="Griggs A."/>
            <person name="Gujja S."/>
            <person name="Heilman E."/>
            <person name="Heiman D."/>
            <person name="Howarth C."/>
            <person name="Mehta T."/>
            <person name="Neiman D."/>
            <person name="Pearson M."/>
            <person name="Roberts A."/>
            <person name="Saif S."/>
            <person name="Shea T."/>
            <person name="Shenoy N."/>
            <person name="Sisk P."/>
            <person name="Stolte C."/>
            <person name="Sykes S."/>
            <person name="White J."/>
            <person name="Yandava C."/>
            <person name="Burger G."/>
            <person name="Gray M.W."/>
            <person name="Holland P.W.H."/>
            <person name="King N."/>
            <person name="Lang F.B.F."/>
            <person name="Roger A.J."/>
            <person name="Ruiz-Trillo I."/>
            <person name="Haas B."/>
            <person name="Nusbaum C."/>
            <person name="Birren B."/>
        </authorList>
    </citation>
    <scope>NUCLEOTIDE SEQUENCE [LARGE SCALE GENOMIC DNA]</scope>
    <source>
        <strain evidence="3 4">JP610</strain>
    </source>
</reference>
<dbReference type="GO" id="GO:0043138">
    <property type="term" value="F:3'-5' DNA helicase activity"/>
    <property type="evidence" value="ECO:0007669"/>
    <property type="project" value="TreeGrafter"/>
</dbReference>
<dbReference type="eggNOG" id="KOG0351">
    <property type="taxonomic scope" value="Eukaryota"/>
</dbReference>
<evidence type="ECO:0000313" key="3">
    <source>
        <dbReference type="EMBL" id="KNC73145.1"/>
    </source>
</evidence>
<dbReference type="EMBL" id="KQ246014">
    <property type="protein sequence ID" value="KNC73145.1"/>
    <property type="molecule type" value="Genomic_DNA"/>
</dbReference>
<dbReference type="PROSITE" id="PS51192">
    <property type="entry name" value="HELICASE_ATP_BIND_1"/>
    <property type="match status" value="1"/>
</dbReference>
<name>A0A0L0F8W0_9EUKA</name>
<comment type="similarity">
    <text evidence="1">Belongs to the helicase family. RecQ subfamily.</text>
</comment>
<dbReference type="GeneID" id="25914800"/>
<dbReference type="PANTHER" id="PTHR13710:SF108">
    <property type="entry name" value="ATP-DEPENDENT DNA HELICASE Q4"/>
    <property type="match status" value="1"/>
</dbReference>
<dbReference type="Pfam" id="PF00270">
    <property type="entry name" value="DEAD"/>
    <property type="match status" value="1"/>
</dbReference>
<organism evidence="3 4">
    <name type="scientific">Sphaeroforma arctica JP610</name>
    <dbReference type="NCBI Taxonomy" id="667725"/>
    <lineage>
        <taxon>Eukaryota</taxon>
        <taxon>Ichthyosporea</taxon>
        <taxon>Ichthyophonida</taxon>
        <taxon>Sphaeroforma</taxon>
    </lineage>
</organism>
<proteinExistence type="inferred from homology"/>
<dbReference type="AlphaFoldDB" id="A0A0L0F8W0"/>
<dbReference type="SUPFAM" id="SSF52540">
    <property type="entry name" value="P-loop containing nucleoside triphosphate hydrolases"/>
    <property type="match status" value="1"/>
</dbReference>
<dbReference type="PANTHER" id="PTHR13710">
    <property type="entry name" value="DNA HELICASE RECQ FAMILY MEMBER"/>
    <property type="match status" value="1"/>
</dbReference>
<dbReference type="GO" id="GO:0003676">
    <property type="term" value="F:nucleic acid binding"/>
    <property type="evidence" value="ECO:0007669"/>
    <property type="project" value="InterPro"/>
</dbReference>
<dbReference type="InterPro" id="IPR011545">
    <property type="entry name" value="DEAD/DEAH_box_helicase_dom"/>
</dbReference>
<dbReference type="GO" id="GO:0009378">
    <property type="term" value="F:four-way junction helicase activity"/>
    <property type="evidence" value="ECO:0007669"/>
    <property type="project" value="TreeGrafter"/>
</dbReference>
<evidence type="ECO:0000259" key="2">
    <source>
        <dbReference type="PROSITE" id="PS51192"/>
    </source>
</evidence>
<protein>
    <recommendedName>
        <fullName evidence="2">Helicase ATP-binding domain-containing protein</fullName>
    </recommendedName>
</protein>
<feature type="non-terminal residue" evidence="3">
    <location>
        <position position="138"/>
    </location>
</feature>
<sequence length="138" mass="15122">MSTQPSQLLRIPGACLNSTQTQKTKKKIIADIRKGVYKVLYVSPELVVTKNFADLVHGKEWVKGQRVECAPFPKIGFVCVDEAHCVSEWSHNFRPAYLRLGLVLCETLGVTNILALTATATIATLNSVMKCFAISPSG</sequence>
<dbReference type="GO" id="GO:0005737">
    <property type="term" value="C:cytoplasm"/>
    <property type="evidence" value="ECO:0007669"/>
    <property type="project" value="TreeGrafter"/>
</dbReference>
<dbReference type="RefSeq" id="XP_014147047.1">
    <property type="nucleotide sequence ID" value="XM_014291572.1"/>
</dbReference>
<dbReference type="Gene3D" id="3.40.50.300">
    <property type="entry name" value="P-loop containing nucleotide triphosphate hydrolases"/>
    <property type="match status" value="1"/>
</dbReference>
<dbReference type="STRING" id="667725.A0A0L0F8W0"/>
<dbReference type="InterPro" id="IPR014001">
    <property type="entry name" value="Helicase_ATP-bd"/>
</dbReference>